<sequence length="289" mass="32350">MVSSPHEALHRIFQETPDVFSRTFRTLGLPFPDPVEVSLMPTDLTETRPLERRVDTLLHMRTRDEGSYLLAVESQGRKDKAKPASWAYYAAHLHSKYGLPLVLLVTCQDKATAEWASGPFTIGTRQWRTMTLSPLVLGPHNVPVVTDPEAVARDIPLATLSAITHGKNADATGILKVLADTLKSLEDEENAQLFAELTELGLGDSQGAETWRHLMTVPTSFFRSKTSQRLRAENRAEDILRILDRRSIDVTPEARDRITNCHDLDVLGDWLDRTLTATVVDDLFDPNES</sequence>
<evidence type="ECO:0008006" key="3">
    <source>
        <dbReference type="Google" id="ProtNLM"/>
    </source>
</evidence>
<dbReference type="EMBL" id="JASCIR010000006">
    <property type="protein sequence ID" value="MDI3386521.1"/>
    <property type="molecule type" value="Genomic_DNA"/>
</dbReference>
<dbReference type="PANTHER" id="PTHR34613:SF1">
    <property type="entry name" value="SLL6017 PROTEIN"/>
    <property type="match status" value="1"/>
</dbReference>
<evidence type="ECO:0000313" key="1">
    <source>
        <dbReference type="EMBL" id="MDI3386521.1"/>
    </source>
</evidence>
<proteinExistence type="predicted"/>
<dbReference type="PANTHER" id="PTHR34613">
    <property type="entry name" value="SLL0800 PROTEIN"/>
    <property type="match status" value="1"/>
</dbReference>
<dbReference type="Proteomes" id="UP001224661">
    <property type="component" value="Unassembled WGS sequence"/>
</dbReference>
<keyword evidence="2" id="KW-1185">Reference proteome</keyword>
<dbReference type="RefSeq" id="WP_282512490.1">
    <property type="nucleotide sequence ID" value="NZ_JASCIR010000006.1"/>
</dbReference>
<name>A0ABT6RQ08_9ACTN</name>
<evidence type="ECO:0000313" key="2">
    <source>
        <dbReference type="Proteomes" id="UP001224661"/>
    </source>
</evidence>
<reference evidence="1 2" key="1">
    <citation type="submission" date="2023-05" db="EMBL/GenBank/DDBJ databases">
        <title>Draft genome sequence of Streptomyces sp. B-S-A8 isolated from a cave soil in Thailand.</title>
        <authorList>
            <person name="Chamroensaksri N."/>
            <person name="Muangham S."/>
        </authorList>
    </citation>
    <scope>NUCLEOTIDE SEQUENCE [LARGE SCALE GENOMIC DNA]</scope>
    <source>
        <strain evidence="1 2">B-S-A8</strain>
    </source>
</reference>
<accession>A0ABT6RQ08</accession>
<gene>
    <name evidence="1" type="ORF">QIS99_09890</name>
</gene>
<protein>
    <recommendedName>
        <fullName evidence="3">Transposase (putative) YhgA-like domain-containing protein</fullName>
    </recommendedName>
</protein>
<comment type="caution">
    <text evidence="1">The sequence shown here is derived from an EMBL/GenBank/DDBJ whole genome shotgun (WGS) entry which is preliminary data.</text>
</comment>
<organism evidence="1 2">
    <name type="scientific">Streptomyces solicavernae</name>
    <dbReference type="NCBI Taxonomy" id="3043614"/>
    <lineage>
        <taxon>Bacteria</taxon>
        <taxon>Bacillati</taxon>
        <taxon>Actinomycetota</taxon>
        <taxon>Actinomycetes</taxon>
        <taxon>Kitasatosporales</taxon>
        <taxon>Streptomycetaceae</taxon>
        <taxon>Streptomyces</taxon>
    </lineage>
</organism>